<comment type="similarity">
    <text evidence="1 6">Belongs to the WD repeat DDB2/WDR76 family.</text>
</comment>
<feature type="compositionally biased region" description="Acidic residues" evidence="7">
    <location>
        <begin position="125"/>
        <end position="136"/>
    </location>
</feature>
<dbReference type="PROSITE" id="PS50082">
    <property type="entry name" value="WD_REPEATS_2"/>
    <property type="match status" value="1"/>
</dbReference>
<keyword evidence="6" id="KW-0238">DNA-binding</keyword>
<dbReference type="EMBL" id="MCGT01000046">
    <property type="protein sequence ID" value="ORX44745.1"/>
    <property type="molecule type" value="Genomic_DNA"/>
</dbReference>
<dbReference type="SUPFAM" id="SSF50978">
    <property type="entry name" value="WD40 repeat-like"/>
    <property type="match status" value="1"/>
</dbReference>
<sequence>MVESSDLSEYERMRLENIRRNKELLKELAIPMAKIPKASAAPLRRHIPKKPIKKEPPQPQRVSARLRGIKAQKIEITEHDTIAGGKRLMDVDLGTDDRPRAKKINTLNDQDHSNLQNILASAAEQQDDNDSDEDIPLDPSLQPLQDDLNKLEVRHPWTSVRVFQDKISNCLFHPSTTKMLGIVTSGSGHLSFWDIDNEDEDGDPVTYGYRPSLSGITNAKFAKHDSSTLFLSSYDGTLQTFDMNALSFAQIETMNKEAVSYFDLVDNGKVVIFGTTDGDLGVRDLRTPVDQDQAYTISTKKIGCVHINPKLDHLVIASSNDRTATLWDRRNIKPEEPLQVLEHGYSVTGAFWSPTGKQIATSSYDDYLRVFDLSDDQSLTLKGRISHNCHTGKWVPLFRTKWNENKRFGLAHPHFVVGNMNHRLSIFSGEAVKKVVDLYDGSRITAVPAVNEFHPTLDRLAVLSGTGTGRVVCWT</sequence>
<dbReference type="InterPro" id="IPR036322">
    <property type="entry name" value="WD40_repeat_dom_sf"/>
</dbReference>
<evidence type="ECO:0000256" key="6">
    <source>
        <dbReference type="RuleBase" id="RU365004"/>
    </source>
</evidence>
<dbReference type="Gene3D" id="2.130.10.10">
    <property type="entry name" value="YVTN repeat-like/Quinoprotein amine dehydrogenase"/>
    <property type="match status" value="1"/>
</dbReference>
<evidence type="ECO:0000313" key="9">
    <source>
        <dbReference type="Proteomes" id="UP000242146"/>
    </source>
</evidence>
<comment type="function">
    <text evidence="6">DNA-binding protein that binds to both single- and double-stranded DNA. Binds preferentially to UV-damaged DNA. May be involved in DNA-metabolic processes.</text>
</comment>
<dbReference type="InterPro" id="IPR001680">
    <property type="entry name" value="WD40_rpt"/>
</dbReference>
<keyword evidence="6" id="KW-0227">DNA damage</keyword>
<comment type="caution">
    <text evidence="8">The sequence shown here is derived from an EMBL/GenBank/DDBJ whole genome shotgun (WGS) entry which is preliminary data.</text>
</comment>
<dbReference type="STRING" id="101127.A0A1X2G5H3"/>
<dbReference type="GO" id="GO:0005634">
    <property type="term" value="C:nucleus"/>
    <property type="evidence" value="ECO:0007669"/>
    <property type="project" value="TreeGrafter"/>
</dbReference>
<evidence type="ECO:0000256" key="4">
    <source>
        <dbReference type="ARBA" id="ARBA00022737"/>
    </source>
</evidence>
<protein>
    <recommendedName>
        <fullName evidence="2 6">DNA damage-binding protein CMR1</fullName>
    </recommendedName>
</protein>
<evidence type="ECO:0000256" key="3">
    <source>
        <dbReference type="ARBA" id="ARBA00022574"/>
    </source>
</evidence>
<accession>A0A1X2G5H3</accession>
<dbReference type="InterPro" id="IPR050853">
    <property type="entry name" value="WD_repeat_DNA-damage-binding"/>
</dbReference>
<keyword evidence="9" id="KW-1185">Reference proteome</keyword>
<dbReference type="GO" id="GO:2000001">
    <property type="term" value="P:regulation of DNA damage checkpoint"/>
    <property type="evidence" value="ECO:0007669"/>
    <property type="project" value="TreeGrafter"/>
</dbReference>
<evidence type="ECO:0000256" key="5">
    <source>
        <dbReference type="PROSITE-ProRule" id="PRU00221"/>
    </source>
</evidence>
<keyword evidence="3 5" id="KW-0853">WD repeat</keyword>
<dbReference type="InterPro" id="IPR015943">
    <property type="entry name" value="WD40/YVTN_repeat-like_dom_sf"/>
</dbReference>
<dbReference type="OrthoDB" id="9890280at2759"/>
<evidence type="ECO:0000313" key="8">
    <source>
        <dbReference type="EMBL" id="ORX44745.1"/>
    </source>
</evidence>
<dbReference type="Proteomes" id="UP000242146">
    <property type="component" value="Unassembled WGS sequence"/>
</dbReference>
<evidence type="ECO:0000256" key="1">
    <source>
        <dbReference type="ARBA" id="ARBA00005434"/>
    </source>
</evidence>
<gene>
    <name evidence="8" type="ORF">DM01DRAFT_1340276</name>
</gene>
<dbReference type="PANTHER" id="PTHR14773:SF0">
    <property type="entry name" value="WD REPEAT-CONTAINING PROTEIN 76"/>
    <property type="match status" value="1"/>
</dbReference>
<evidence type="ECO:0000256" key="7">
    <source>
        <dbReference type="SAM" id="MobiDB-lite"/>
    </source>
</evidence>
<keyword evidence="4" id="KW-0677">Repeat</keyword>
<dbReference type="PANTHER" id="PTHR14773">
    <property type="entry name" value="WD REPEAT-CONTAINING PROTEIN 76"/>
    <property type="match status" value="1"/>
</dbReference>
<organism evidence="8 9">
    <name type="scientific">Hesseltinella vesiculosa</name>
    <dbReference type="NCBI Taxonomy" id="101127"/>
    <lineage>
        <taxon>Eukaryota</taxon>
        <taxon>Fungi</taxon>
        <taxon>Fungi incertae sedis</taxon>
        <taxon>Mucoromycota</taxon>
        <taxon>Mucoromycotina</taxon>
        <taxon>Mucoromycetes</taxon>
        <taxon>Mucorales</taxon>
        <taxon>Cunninghamellaceae</taxon>
        <taxon>Hesseltinella</taxon>
    </lineage>
</organism>
<proteinExistence type="inferred from homology"/>
<dbReference type="AlphaFoldDB" id="A0A1X2G5H3"/>
<name>A0A1X2G5H3_9FUNG</name>
<feature type="repeat" description="WD" evidence="5">
    <location>
        <begin position="340"/>
        <end position="381"/>
    </location>
</feature>
<feature type="region of interest" description="Disordered" evidence="7">
    <location>
        <begin position="123"/>
        <end position="143"/>
    </location>
</feature>
<dbReference type="GO" id="GO:0006974">
    <property type="term" value="P:DNA damage response"/>
    <property type="evidence" value="ECO:0007669"/>
    <property type="project" value="UniProtKB-KW"/>
</dbReference>
<reference evidence="8 9" key="1">
    <citation type="submission" date="2016-07" db="EMBL/GenBank/DDBJ databases">
        <title>Pervasive Adenine N6-methylation of Active Genes in Fungi.</title>
        <authorList>
            <consortium name="DOE Joint Genome Institute"/>
            <person name="Mondo S.J."/>
            <person name="Dannebaum R.O."/>
            <person name="Kuo R.C."/>
            <person name="Labutti K."/>
            <person name="Haridas S."/>
            <person name="Kuo A."/>
            <person name="Salamov A."/>
            <person name="Ahrendt S.R."/>
            <person name="Lipzen A."/>
            <person name="Sullivan W."/>
            <person name="Andreopoulos W.B."/>
            <person name="Clum A."/>
            <person name="Lindquist E."/>
            <person name="Daum C."/>
            <person name="Ramamoorthy G.K."/>
            <person name="Gryganskyi A."/>
            <person name="Culley D."/>
            <person name="Magnuson J.K."/>
            <person name="James T.Y."/>
            <person name="O'Malley M.A."/>
            <person name="Stajich J.E."/>
            <person name="Spatafora J.W."/>
            <person name="Visel A."/>
            <person name="Grigoriev I.V."/>
        </authorList>
    </citation>
    <scope>NUCLEOTIDE SEQUENCE [LARGE SCALE GENOMIC DNA]</scope>
    <source>
        <strain evidence="8 9">NRRL 3301</strain>
    </source>
</reference>
<dbReference type="GO" id="GO:0003677">
    <property type="term" value="F:DNA binding"/>
    <property type="evidence" value="ECO:0007669"/>
    <property type="project" value="UniProtKB-UniRule"/>
</dbReference>
<dbReference type="SMART" id="SM00320">
    <property type="entry name" value="WD40"/>
    <property type="match status" value="4"/>
</dbReference>
<evidence type="ECO:0000256" key="2">
    <source>
        <dbReference type="ARBA" id="ARBA00021132"/>
    </source>
</evidence>
<dbReference type="Pfam" id="PF00400">
    <property type="entry name" value="WD40"/>
    <property type="match status" value="1"/>
</dbReference>